<comment type="caution">
    <text evidence="1">The sequence shown here is derived from an EMBL/GenBank/DDBJ whole genome shotgun (WGS) entry which is preliminary data.</text>
</comment>
<evidence type="ECO:0000313" key="1">
    <source>
        <dbReference type="EMBL" id="GFD18381.1"/>
    </source>
</evidence>
<name>A0A699U8S0_TANCI</name>
<accession>A0A699U8S0</accession>
<proteinExistence type="predicted"/>
<dbReference type="AlphaFoldDB" id="A0A699U8S0"/>
<feature type="non-terminal residue" evidence="1">
    <location>
        <position position="1"/>
    </location>
</feature>
<gene>
    <name evidence="1" type="ORF">Tci_890350</name>
</gene>
<sequence length="50" mass="5360">DELLSDSLHYKEIENGVLREGANPSAKGGSEDEDWATNATQIVSKGADQL</sequence>
<organism evidence="1">
    <name type="scientific">Tanacetum cinerariifolium</name>
    <name type="common">Dalmatian daisy</name>
    <name type="synonym">Chrysanthemum cinerariifolium</name>
    <dbReference type="NCBI Taxonomy" id="118510"/>
    <lineage>
        <taxon>Eukaryota</taxon>
        <taxon>Viridiplantae</taxon>
        <taxon>Streptophyta</taxon>
        <taxon>Embryophyta</taxon>
        <taxon>Tracheophyta</taxon>
        <taxon>Spermatophyta</taxon>
        <taxon>Magnoliopsida</taxon>
        <taxon>eudicotyledons</taxon>
        <taxon>Gunneridae</taxon>
        <taxon>Pentapetalae</taxon>
        <taxon>asterids</taxon>
        <taxon>campanulids</taxon>
        <taxon>Asterales</taxon>
        <taxon>Asteraceae</taxon>
        <taxon>Asteroideae</taxon>
        <taxon>Anthemideae</taxon>
        <taxon>Anthemidinae</taxon>
        <taxon>Tanacetum</taxon>
    </lineage>
</organism>
<dbReference type="EMBL" id="BKCJ011307140">
    <property type="protein sequence ID" value="GFD18381.1"/>
    <property type="molecule type" value="Genomic_DNA"/>
</dbReference>
<protein>
    <submittedName>
        <fullName evidence="1">Uncharacterized protein</fullName>
    </submittedName>
</protein>
<reference evidence="1" key="1">
    <citation type="journal article" date="2019" name="Sci. Rep.">
        <title>Draft genome of Tanacetum cinerariifolium, the natural source of mosquito coil.</title>
        <authorList>
            <person name="Yamashiro T."/>
            <person name="Shiraishi A."/>
            <person name="Satake H."/>
            <person name="Nakayama K."/>
        </authorList>
    </citation>
    <scope>NUCLEOTIDE SEQUENCE</scope>
</reference>